<dbReference type="InterPro" id="IPR036390">
    <property type="entry name" value="WH_DNA-bd_sf"/>
</dbReference>
<keyword evidence="7" id="KW-1185">Reference proteome</keyword>
<keyword evidence="4" id="KW-0804">Transcription</keyword>
<dbReference type="InterPro" id="IPR036388">
    <property type="entry name" value="WH-like_DNA-bd_sf"/>
</dbReference>
<gene>
    <name evidence="6" type="ORF">ACFOD4_00245</name>
</gene>
<dbReference type="SUPFAM" id="SSF46785">
    <property type="entry name" value="Winged helix' DNA-binding domain"/>
    <property type="match status" value="1"/>
</dbReference>
<dbReference type="InterPro" id="IPR000847">
    <property type="entry name" value="LysR_HTH_N"/>
</dbReference>
<dbReference type="InterPro" id="IPR005119">
    <property type="entry name" value="LysR_subst-bd"/>
</dbReference>
<dbReference type="Pfam" id="PF00126">
    <property type="entry name" value="HTH_1"/>
    <property type="match status" value="1"/>
</dbReference>
<evidence type="ECO:0000256" key="3">
    <source>
        <dbReference type="ARBA" id="ARBA00023125"/>
    </source>
</evidence>
<evidence type="ECO:0000256" key="2">
    <source>
        <dbReference type="ARBA" id="ARBA00023015"/>
    </source>
</evidence>
<dbReference type="Proteomes" id="UP001595593">
    <property type="component" value="Unassembled WGS sequence"/>
</dbReference>
<evidence type="ECO:0000256" key="4">
    <source>
        <dbReference type="ARBA" id="ARBA00023163"/>
    </source>
</evidence>
<organism evidence="6 7">
    <name type="scientific">Teichococcus globiformis</name>
    <dbReference type="NCBI Taxonomy" id="2307229"/>
    <lineage>
        <taxon>Bacteria</taxon>
        <taxon>Pseudomonadati</taxon>
        <taxon>Pseudomonadota</taxon>
        <taxon>Alphaproteobacteria</taxon>
        <taxon>Acetobacterales</taxon>
        <taxon>Roseomonadaceae</taxon>
        <taxon>Roseomonas</taxon>
    </lineage>
</organism>
<evidence type="ECO:0000313" key="6">
    <source>
        <dbReference type="EMBL" id="MFC3123473.1"/>
    </source>
</evidence>
<dbReference type="EMBL" id="JBHRTN010000001">
    <property type="protein sequence ID" value="MFC3123473.1"/>
    <property type="molecule type" value="Genomic_DNA"/>
</dbReference>
<accession>A0ABV7FW51</accession>
<proteinExistence type="inferred from homology"/>
<dbReference type="SUPFAM" id="SSF53850">
    <property type="entry name" value="Periplasmic binding protein-like II"/>
    <property type="match status" value="1"/>
</dbReference>
<dbReference type="InterPro" id="IPR050950">
    <property type="entry name" value="HTH-type_LysR_regulators"/>
</dbReference>
<reference evidence="7" key="1">
    <citation type="journal article" date="2019" name="Int. J. Syst. Evol. Microbiol.">
        <title>The Global Catalogue of Microorganisms (GCM) 10K type strain sequencing project: providing services to taxonomists for standard genome sequencing and annotation.</title>
        <authorList>
            <consortium name="The Broad Institute Genomics Platform"/>
            <consortium name="The Broad Institute Genome Sequencing Center for Infectious Disease"/>
            <person name="Wu L."/>
            <person name="Ma J."/>
        </authorList>
    </citation>
    <scope>NUCLEOTIDE SEQUENCE [LARGE SCALE GENOMIC DNA]</scope>
    <source>
        <strain evidence="7">KCTC 52094</strain>
    </source>
</reference>
<dbReference type="Pfam" id="PF03466">
    <property type="entry name" value="LysR_substrate"/>
    <property type="match status" value="1"/>
</dbReference>
<evidence type="ECO:0000259" key="5">
    <source>
        <dbReference type="PROSITE" id="PS50931"/>
    </source>
</evidence>
<feature type="domain" description="HTH lysR-type" evidence="5">
    <location>
        <begin position="10"/>
        <end position="61"/>
    </location>
</feature>
<name>A0ABV7FW51_9PROT</name>
<keyword evidence="3" id="KW-0238">DNA-binding</keyword>
<comment type="caution">
    <text evidence="6">The sequence shown here is derived from an EMBL/GenBank/DDBJ whole genome shotgun (WGS) entry which is preliminary data.</text>
</comment>
<dbReference type="PROSITE" id="PS50931">
    <property type="entry name" value="HTH_LYSR"/>
    <property type="match status" value="1"/>
</dbReference>
<dbReference type="Gene3D" id="1.10.10.10">
    <property type="entry name" value="Winged helix-like DNA-binding domain superfamily/Winged helix DNA-binding domain"/>
    <property type="match status" value="1"/>
</dbReference>
<evidence type="ECO:0000313" key="7">
    <source>
        <dbReference type="Proteomes" id="UP001595593"/>
    </source>
</evidence>
<dbReference type="PANTHER" id="PTHR30419">
    <property type="entry name" value="HTH-TYPE TRANSCRIPTIONAL REGULATOR YBHD"/>
    <property type="match status" value="1"/>
</dbReference>
<dbReference type="Gene3D" id="3.40.190.290">
    <property type="match status" value="1"/>
</dbReference>
<keyword evidence="2" id="KW-0805">Transcription regulation</keyword>
<protein>
    <submittedName>
        <fullName evidence="6">LysR family transcriptional regulator</fullName>
    </submittedName>
</protein>
<evidence type="ECO:0000256" key="1">
    <source>
        <dbReference type="ARBA" id="ARBA00009437"/>
    </source>
</evidence>
<sequence length="299" mass="32889">MHRAALLSARLFVSTVEAGSIARAARCENIVASAISKRLSDLEAIIGVALLERGPQGVTPTAAGEAFLHHARQLLRVADAMQQEMEEYGEGVRGHLRVRASSSALSAGLPADIQSFAKQHPEIRIELEEFETPALMEDILQGRAEIGIGPNIFRPEALTMMPWRGYNLAAVLPAGHVLARRRRLTYAALLTYEQVEQSASTALSQLLDYAAKQGGMIKRSRIRVRGFEAVCRMIAAGMGVGVAPSFLQESQSRLYGLRFVELDEAWARPQICIIWRQAERLPRTAQLFANYLLARGDTV</sequence>
<comment type="similarity">
    <text evidence="1">Belongs to the LysR transcriptional regulatory family.</text>
</comment>
<dbReference type="RefSeq" id="WP_379592383.1">
    <property type="nucleotide sequence ID" value="NZ_JBHRTN010000001.1"/>
</dbReference>
<dbReference type="PANTHER" id="PTHR30419:SF2">
    <property type="entry name" value="LYSR FAMILY TRANSCRIPTIONAL REGULATOR"/>
    <property type="match status" value="1"/>
</dbReference>